<evidence type="ECO:0000256" key="10">
    <source>
        <dbReference type="ARBA" id="ARBA00023128"/>
    </source>
</evidence>
<name>A0A8K0AIB3_ANDGO</name>
<dbReference type="GO" id="GO:0005744">
    <property type="term" value="C:TIM23 mitochondrial import inner membrane translocase complex"/>
    <property type="evidence" value="ECO:0007669"/>
    <property type="project" value="UniProtKB-UniRule"/>
</dbReference>
<sequence>MFRRGFATFTQAAVDEMKRVRRMPTSQPGLSTVARAVRWTLGLSAIGGFGFAVYDFSQDSSILREPLKKLADDADKLLSGVTPYDWVRKQVSDVDEYIHRPISKKLLPDLPPPPPGYVNKPTLIVGVEGVLVIPVYERGRGFRYQKRPNVDLFLSEMSKYYEVVFFSSDTVMSVAPILEKLNHGPFASGMLFRDALDVVGEKVYVKDLSNLNRDLSRTVLVDADLNAWQRQPENAIGCSWWEGDLNDNQLQELSYYLRSLALQPGDLRKTMGPGKTPEQRMADASRFAEIVRKREIEIAEEKKRQQQRAQKSIFARH</sequence>
<evidence type="ECO:0000256" key="7">
    <source>
        <dbReference type="ARBA" id="ARBA00022946"/>
    </source>
</evidence>
<dbReference type="GO" id="GO:0015031">
    <property type="term" value="P:protein transport"/>
    <property type="evidence" value="ECO:0007669"/>
    <property type="project" value="UniProtKB-KW"/>
</dbReference>
<keyword evidence="9 12" id="KW-0811">Translocation</keyword>
<organism evidence="14 15">
    <name type="scientific">Andalucia godoyi</name>
    <name type="common">Flagellate</name>
    <dbReference type="NCBI Taxonomy" id="505711"/>
    <lineage>
        <taxon>Eukaryota</taxon>
        <taxon>Discoba</taxon>
        <taxon>Jakobida</taxon>
        <taxon>Andalucina</taxon>
        <taxon>Andaluciidae</taxon>
        <taxon>Andalucia</taxon>
    </lineage>
</organism>
<dbReference type="Proteomes" id="UP000799049">
    <property type="component" value="Unassembled WGS sequence"/>
</dbReference>
<protein>
    <recommendedName>
        <fullName evidence="12">Mitochondrial import inner membrane translocase subunit TIM50</fullName>
    </recommendedName>
</protein>
<keyword evidence="8" id="KW-1133">Transmembrane helix</keyword>
<evidence type="ECO:0000256" key="8">
    <source>
        <dbReference type="ARBA" id="ARBA00022989"/>
    </source>
</evidence>
<comment type="caution">
    <text evidence="14">The sequence shown here is derived from an EMBL/GenBank/DDBJ whole genome shotgun (WGS) entry which is preliminary data.</text>
</comment>
<evidence type="ECO:0000313" key="15">
    <source>
        <dbReference type="Proteomes" id="UP000799049"/>
    </source>
</evidence>
<reference evidence="14" key="1">
    <citation type="submission" date="2019-09" db="EMBL/GenBank/DDBJ databases">
        <title>The Mitochondrial Proteome of the Jakobid, Andalucia godoyi, a Protist With the Most Gene-Rich and Bacteria-Like Mitochondrial Genome.</title>
        <authorList>
            <person name="Gray M.W."/>
            <person name="Burger G."/>
            <person name="Derelle R."/>
            <person name="Klimes V."/>
            <person name="Leger M."/>
            <person name="Sarrasin M."/>
            <person name="Vlcek C."/>
            <person name="Roger A.J."/>
            <person name="Elias M."/>
            <person name="Lang B.F."/>
        </authorList>
    </citation>
    <scope>NUCLEOTIDE SEQUENCE</scope>
    <source>
        <strain evidence="14">And28</strain>
    </source>
</reference>
<evidence type="ECO:0000256" key="4">
    <source>
        <dbReference type="ARBA" id="ARBA00022692"/>
    </source>
</evidence>
<dbReference type="PANTHER" id="PTHR12210">
    <property type="entry name" value="DULLARD PROTEIN PHOSPHATASE"/>
    <property type="match status" value="1"/>
</dbReference>
<dbReference type="SUPFAM" id="SSF56784">
    <property type="entry name" value="HAD-like"/>
    <property type="match status" value="1"/>
</dbReference>
<comment type="similarity">
    <text evidence="2 12">Belongs to the TIM50 family.</text>
</comment>
<evidence type="ECO:0000259" key="13">
    <source>
        <dbReference type="PROSITE" id="PS50969"/>
    </source>
</evidence>
<dbReference type="InterPro" id="IPR036412">
    <property type="entry name" value="HAD-like_sf"/>
</dbReference>
<evidence type="ECO:0000256" key="5">
    <source>
        <dbReference type="ARBA" id="ARBA00022792"/>
    </source>
</evidence>
<evidence type="ECO:0000256" key="12">
    <source>
        <dbReference type="RuleBase" id="RU365079"/>
    </source>
</evidence>
<keyword evidence="7 12" id="KW-0809">Transit peptide</keyword>
<evidence type="ECO:0000256" key="6">
    <source>
        <dbReference type="ARBA" id="ARBA00022927"/>
    </source>
</evidence>
<dbReference type="PROSITE" id="PS50969">
    <property type="entry name" value="FCP1"/>
    <property type="match status" value="1"/>
</dbReference>
<keyword evidence="4" id="KW-0812">Transmembrane</keyword>
<comment type="subcellular location">
    <subcellularLocation>
        <location evidence="1 12">Mitochondrion inner membrane</location>
        <topology evidence="1 12">Single-pass membrane protein</topology>
    </subcellularLocation>
</comment>
<dbReference type="AlphaFoldDB" id="A0A8K0AIB3"/>
<keyword evidence="3 12" id="KW-0813">Transport</keyword>
<dbReference type="InterPro" id="IPR050365">
    <property type="entry name" value="TIM50"/>
</dbReference>
<dbReference type="Pfam" id="PF03031">
    <property type="entry name" value="NIF"/>
    <property type="match status" value="1"/>
</dbReference>
<dbReference type="Gene3D" id="3.40.50.1000">
    <property type="entry name" value="HAD superfamily/HAD-like"/>
    <property type="match status" value="1"/>
</dbReference>
<proteinExistence type="inferred from homology"/>
<keyword evidence="10 12" id="KW-0496">Mitochondrion</keyword>
<keyword evidence="6 12" id="KW-0653">Protein transport</keyword>
<keyword evidence="11" id="KW-0472">Membrane</keyword>
<evidence type="ECO:0000256" key="2">
    <source>
        <dbReference type="ARBA" id="ARBA00006344"/>
    </source>
</evidence>
<dbReference type="InterPro" id="IPR004274">
    <property type="entry name" value="FCP1_dom"/>
</dbReference>
<dbReference type="InterPro" id="IPR023214">
    <property type="entry name" value="HAD_sf"/>
</dbReference>
<evidence type="ECO:0000256" key="3">
    <source>
        <dbReference type="ARBA" id="ARBA00022448"/>
    </source>
</evidence>
<keyword evidence="15" id="KW-1185">Reference proteome</keyword>
<evidence type="ECO:0000256" key="11">
    <source>
        <dbReference type="ARBA" id="ARBA00023136"/>
    </source>
</evidence>
<feature type="domain" description="FCP1 homology" evidence="13">
    <location>
        <begin position="116"/>
        <end position="260"/>
    </location>
</feature>
<evidence type="ECO:0000256" key="1">
    <source>
        <dbReference type="ARBA" id="ARBA00004434"/>
    </source>
</evidence>
<gene>
    <name evidence="14" type="ORF">ANDGO_02963</name>
</gene>
<dbReference type="OrthoDB" id="287041at2759"/>
<dbReference type="EMBL" id="VRVR01000056">
    <property type="protein sequence ID" value="KAF0852177.1"/>
    <property type="molecule type" value="Genomic_DNA"/>
</dbReference>
<accession>A0A8K0AIB3</accession>
<dbReference type="FunFam" id="3.40.50.1000:FF:000019">
    <property type="entry name" value="Mitochondrial import inner membrane translocase subunit TIM50"/>
    <property type="match status" value="1"/>
</dbReference>
<dbReference type="CDD" id="cd07521">
    <property type="entry name" value="HAD_FCP1-like"/>
    <property type="match status" value="1"/>
</dbReference>
<comment type="subunit">
    <text evidence="12">Component of the TIM23 complex.</text>
</comment>
<keyword evidence="5" id="KW-0999">Mitochondrion inner membrane</keyword>
<evidence type="ECO:0000313" key="14">
    <source>
        <dbReference type="EMBL" id="KAF0852177.1"/>
    </source>
</evidence>
<comment type="function">
    <text evidence="12">Essential component of the TIM23 complex, a complex that mediates the translocation of transit peptide-containing proteins across the mitochondrial inner membrane.</text>
</comment>
<dbReference type="SMART" id="SM00577">
    <property type="entry name" value="CPDc"/>
    <property type="match status" value="1"/>
</dbReference>
<evidence type="ECO:0000256" key="9">
    <source>
        <dbReference type="ARBA" id="ARBA00023010"/>
    </source>
</evidence>